<dbReference type="PANTHER" id="PTHR46177:SF1">
    <property type="entry name" value="INTEGRASE CATALYTIC DOMAIN-CONTAINING PROTEIN"/>
    <property type="match status" value="1"/>
</dbReference>
<dbReference type="PANTHER" id="PTHR46177">
    <property type="entry name" value="INTEGRASE CATALYTIC DOMAIN-CONTAINING PROTEIN"/>
    <property type="match status" value="1"/>
</dbReference>
<dbReference type="Proteomes" id="UP000054477">
    <property type="component" value="Unassembled WGS sequence"/>
</dbReference>
<dbReference type="AlphaFoldDB" id="A0A0C9WM85"/>
<proteinExistence type="predicted"/>
<dbReference type="STRING" id="1095629.A0A0C9WM85"/>
<evidence type="ECO:0000313" key="2">
    <source>
        <dbReference type="Proteomes" id="UP000054477"/>
    </source>
</evidence>
<accession>A0A0C9WM85</accession>
<gene>
    <name evidence="1" type="ORF">K443DRAFT_14814</name>
</gene>
<evidence type="ECO:0000313" key="1">
    <source>
        <dbReference type="EMBL" id="KIJ90940.1"/>
    </source>
</evidence>
<dbReference type="OrthoDB" id="6017046at2759"/>
<name>A0A0C9WM85_9AGAR</name>
<organism evidence="1 2">
    <name type="scientific">Laccaria amethystina LaAM-08-1</name>
    <dbReference type="NCBI Taxonomy" id="1095629"/>
    <lineage>
        <taxon>Eukaryota</taxon>
        <taxon>Fungi</taxon>
        <taxon>Dikarya</taxon>
        <taxon>Basidiomycota</taxon>
        <taxon>Agaricomycotina</taxon>
        <taxon>Agaricomycetes</taxon>
        <taxon>Agaricomycetidae</taxon>
        <taxon>Agaricales</taxon>
        <taxon>Agaricineae</taxon>
        <taxon>Hydnangiaceae</taxon>
        <taxon>Laccaria</taxon>
    </lineage>
</organism>
<reference evidence="1 2" key="1">
    <citation type="submission" date="2014-04" db="EMBL/GenBank/DDBJ databases">
        <authorList>
            <consortium name="DOE Joint Genome Institute"/>
            <person name="Kuo A."/>
            <person name="Kohler A."/>
            <person name="Nagy L.G."/>
            <person name="Floudas D."/>
            <person name="Copeland A."/>
            <person name="Barry K.W."/>
            <person name="Cichocki N."/>
            <person name="Veneault-Fourrey C."/>
            <person name="LaButti K."/>
            <person name="Lindquist E.A."/>
            <person name="Lipzen A."/>
            <person name="Lundell T."/>
            <person name="Morin E."/>
            <person name="Murat C."/>
            <person name="Sun H."/>
            <person name="Tunlid A."/>
            <person name="Henrissat B."/>
            <person name="Grigoriev I.V."/>
            <person name="Hibbett D.S."/>
            <person name="Martin F."/>
            <person name="Nordberg H.P."/>
            <person name="Cantor M.N."/>
            <person name="Hua S.X."/>
        </authorList>
    </citation>
    <scope>NUCLEOTIDE SEQUENCE [LARGE SCALE GENOMIC DNA]</scope>
    <source>
        <strain evidence="1 2">LaAM-08-1</strain>
    </source>
</reference>
<dbReference type="EMBL" id="KN839081">
    <property type="protein sequence ID" value="KIJ90940.1"/>
    <property type="molecule type" value="Genomic_DNA"/>
</dbReference>
<dbReference type="HOGENOM" id="CLU_039761_0_0_1"/>
<sequence>MSNNPTGVNGYGPKNYPDDETLKVALCQYAKEKLSTVQCLARLEAEHDFQIKPALLYKLNKKFNVLSVRKPPPADIAMQAVLAKVAEDPSQGRRVGTIGVLLSNDGTPLPQDFIRNILATYGPEGLSHRFPGANRIRRSTLSSIGPNHQHHADGHEKLNAQALNMGGVGLNIYGIKDQWSSFILHLVVIPNNWLAATIGYVHLDCVEKHKLIPVTFVTDKGSETGIIYANQTGLRVTYTPELDTTQFPPMLQIRSVHNTPIEALWHWFLQTFGVNIKDVIRSGFTTGVY</sequence>
<reference evidence="2" key="2">
    <citation type="submission" date="2015-01" db="EMBL/GenBank/DDBJ databases">
        <title>Evolutionary Origins and Diversification of the Mycorrhizal Mutualists.</title>
        <authorList>
            <consortium name="DOE Joint Genome Institute"/>
            <consortium name="Mycorrhizal Genomics Consortium"/>
            <person name="Kohler A."/>
            <person name="Kuo A."/>
            <person name="Nagy L.G."/>
            <person name="Floudas D."/>
            <person name="Copeland A."/>
            <person name="Barry K.W."/>
            <person name="Cichocki N."/>
            <person name="Veneault-Fourrey C."/>
            <person name="LaButti K."/>
            <person name="Lindquist E.A."/>
            <person name="Lipzen A."/>
            <person name="Lundell T."/>
            <person name="Morin E."/>
            <person name="Murat C."/>
            <person name="Riley R."/>
            <person name="Ohm R."/>
            <person name="Sun H."/>
            <person name="Tunlid A."/>
            <person name="Henrissat B."/>
            <person name="Grigoriev I.V."/>
            <person name="Hibbett D.S."/>
            <person name="Martin F."/>
        </authorList>
    </citation>
    <scope>NUCLEOTIDE SEQUENCE [LARGE SCALE GENOMIC DNA]</scope>
    <source>
        <strain evidence="2">LaAM-08-1</strain>
    </source>
</reference>
<keyword evidence="2" id="KW-1185">Reference proteome</keyword>
<protein>
    <submittedName>
        <fullName evidence="1">Uncharacterized protein</fullName>
    </submittedName>
</protein>